<feature type="compositionally biased region" description="Low complexity" evidence="2">
    <location>
        <begin position="101"/>
        <end position="117"/>
    </location>
</feature>
<evidence type="ECO:0000256" key="1">
    <source>
        <dbReference type="ARBA" id="ARBA00022687"/>
    </source>
</evidence>
<evidence type="ECO:0000256" key="2">
    <source>
        <dbReference type="SAM" id="MobiDB-lite"/>
    </source>
</evidence>
<dbReference type="InterPro" id="IPR038207">
    <property type="entry name" value="DIX_dom_sf"/>
</dbReference>
<keyword evidence="1" id="KW-0879">Wnt signaling pathway</keyword>
<evidence type="ECO:0000259" key="3">
    <source>
        <dbReference type="PROSITE" id="PS50841"/>
    </source>
</evidence>
<sequence length="170" mass="18239">MANLGGVSASRLFLYYFIPGDGDDADHPNTFEVQHQGPGVKLREIRACFPLPGKYHFRFRMKWEAGHVWMDVTNEESIVPTCDDKIVAKVLRVNWGSSGKSQQPSAGSNAASAAPASQAPPKPQPPASVDMLLGFDEGPARPAGGTQFSAASASPSSSPTRKDDFDMLFS</sequence>
<dbReference type="Proteomes" id="UP000626109">
    <property type="component" value="Unassembled WGS sequence"/>
</dbReference>
<proteinExistence type="predicted"/>
<evidence type="ECO:0000313" key="6">
    <source>
        <dbReference type="Proteomes" id="UP000654075"/>
    </source>
</evidence>
<feature type="region of interest" description="Disordered" evidence="2">
    <location>
        <begin position="97"/>
        <end position="170"/>
    </location>
</feature>
<keyword evidence="6" id="KW-1185">Reference proteome</keyword>
<feature type="domain" description="DIX" evidence="3">
    <location>
        <begin position="9"/>
        <end position="94"/>
    </location>
</feature>
<dbReference type="Gene3D" id="2.40.240.130">
    <property type="match status" value="1"/>
</dbReference>
<protein>
    <recommendedName>
        <fullName evidence="3">DIX domain-containing protein</fullName>
    </recommendedName>
</protein>
<dbReference type="OMA" id="EDFLHNI"/>
<evidence type="ECO:0000313" key="5">
    <source>
        <dbReference type="EMBL" id="CAE8696418.1"/>
    </source>
</evidence>
<dbReference type="OrthoDB" id="10007451at2759"/>
<evidence type="ECO:0000313" key="4">
    <source>
        <dbReference type="EMBL" id="CAE8631041.1"/>
    </source>
</evidence>
<organism evidence="4 6">
    <name type="scientific">Polarella glacialis</name>
    <name type="common">Dinoflagellate</name>
    <dbReference type="NCBI Taxonomy" id="89957"/>
    <lineage>
        <taxon>Eukaryota</taxon>
        <taxon>Sar</taxon>
        <taxon>Alveolata</taxon>
        <taxon>Dinophyceae</taxon>
        <taxon>Suessiales</taxon>
        <taxon>Suessiaceae</taxon>
        <taxon>Polarella</taxon>
    </lineage>
</organism>
<dbReference type="SUPFAM" id="SSF54236">
    <property type="entry name" value="Ubiquitin-like"/>
    <property type="match status" value="1"/>
</dbReference>
<dbReference type="PROSITE" id="PS50841">
    <property type="entry name" value="DIX"/>
    <property type="match status" value="1"/>
</dbReference>
<dbReference type="PANTHER" id="PTHR42509:SF1">
    <property type="entry name" value="DIX DOMAIN-CONTAINING PROTEIN"/>
    <property type="match status" value="1"/>
</dbReference>
<dbReference type="GO" id="GO:0016055">
    <property type="term" value="P:Wnt signaling pathway"/>
    <property type="evidence" value="ECO:0007669"/>
    <property type="project" value="UniProtKB-KW"/>
</dbReference>
<dbReference type="InterPro" id="IPR029071">
    <property type="entry name" value="Ubiquitin-like_domsf"/>
</dbReference>
<feature type="compositionally biased region" description="Basic and acidic residues" evidence="2">
    <location>
        <begin position="160"/>
        <end position="170"/>
    </location>
</feature>
<dbReference type="InterPro" id="IPR001158">
    <property type="entry name" value="DIX"/>
</dbReference>
<dbReference type="Proteomes" id="UP000654075">
    <property type="component" value="Unassembled WGS sequence"/>
</dbReference>
<name>A0A813H049_POLGL</name>
<accession>A0A813H049</accession>
<dbReference type="Pfam" id="PF00778">
    <property type="entry name" value="DIX"/>
    <property type="match status" value="1"/>
</dbReference>
<comment type="caution">
    <text evidence="4">The sequence shown here is derived from an EMBL/GenBank/DDBJ whole genome shotgun (WGS) entry which is preliminary data.</text>
</comment>
<reference evidence="4" key="1">
    <citation type="submission" date="2021-02" db="EMBL/GenBank/DDBJ databases">
        <authorList>
            <person name="Dougan E. K."/>
            <person name="Rhodes N."/>
            <person name="Thang M."/>
            <person name="Chan C."/>
        </authorList>
    </citation>
    <scope>NUCLEOTIDE SEQUENCE</scope>
</reference>
<dbReference type="AlphaFoldDB" id="A0A813H049"/>
<dbReference type="PANTHER" id="PTHR42509">
    <property type="entry name" value="DIX DOMAIN-CONTAINING PROTEIN"/>
    <property type="match status" value="1"/>
</dbReference>
<feature type="compositionally biased region" description="Low complexity" evidence="2">
    <location>
        <begin position="149"/>
        <end position="159"/>
    </location>
</feature>
<dbReference type="EMBL" id="CAJNNW010028503">
    <property type="protein sequence ID" value="CAE8696418.1"/>
    <property type="molecule type" value="Genomic_DNA"/>
</dbReference>
<gene>
    <name evidence="4" type="ORF">PGLA1383_LOCUS47184</name>
    <name evidence="5" type="ORF">PGLA2088_LOCUS29824</name>
</gene>
<dbReference type="EMBL" id="CAJNNV010030013">
    <property type="protein sequence ID" value="CAE8631041.1"/>
    <property type="molecule type" value="Genomic_DNA"/>
</dbReference>